<keyword evidence="5 13" id="KW-0949">S-adenosyl-L-methionine</keyword>
<evidence type="ECO:0000256" key="13">
    <source>
        <dbReference type="HAMAP-Rule" id="MF_03217"/>
    </source>
</evidence>
<dbReference type="GO" id="GO:0004608">
    <property type="term" value="F:phosphatidylethanolamine N-methyltransferase activity"/>
    <property type="evidence" value="ECO:0007669"/>
    <property type="project" value="UniProtKB-UniRule"/>
</dbReference>
<evidence type="ECO:0000256" key="11">
    <source>
        <dbReference type="ARBA" id="ARBA00023209"/>
    </source>
</evidence>
<keyword evidence="10 13" id="KW-0472">Membrane</keyword>
<feature type="compositionally biased region" description="Low complexity" evidence="15">
    <location>
        <begin position="345"/>
        <end position="354"/>
    </location>
</feature>
<keyword evidence="4 13" id="KW-0808">Transferase</keyword>
<dbReference type="PIRSF" id="PIRSF000383">
    <property type="entry name" value="PEAMT"/>
    <property type="match status" value="1"/>
</dbReference>
<evidence type="ECO:0000313" key="17">
    <source>
        <dbReference type="Proteomes" id="UP000054477"/>
    </source>
</evidence>
<evidence type="ECO:0000256" key="7">
    <source>
        <dbReference type="ARBA" id="ARBA00022824"/>
    </source>
</evidence>
<keyword evidence="7 13" id="KW-0256">Endoplasmic reticulum</keyword>
<feature type="transmembrane region" description="Helical" evidence="13 14">
    <location>
        <begin position="69"/>
        <end position="86"/>
    </location>
</feature>
<evidence type="ECO:0000256" key="10">
    <source>
        <dbReference type="ARBA" id="ARBA00023136"/>
    </source>
</evidence>
<name>A0A0C9XZK3_9AGAR</name>
<comment type="function">
    <text evidence="13 14">Catalyzes the first step of the methylation pathway of phosphatidylcholine biosynthesis, the SAM-dependent methylation of phosphatidylethanolamine (PE) to phosphatidylmonomethylethanolamine (PMME).</text>
</comment>
<protein>
    <recommendedName>
        <fullName evidence="13 14">Phosphatidylethanolamine N-methyltransferase</fullName>
        <shortName evidence="13">PE methyltransferase</shortName>
        <shortName evidence="13 14">PEAMT</shortName>
        <shortName evidence="13">PEMT</shortName>
        <ecNumber evidence="13 14">2.1.1.17</ecNumber>
    </recommendedName>
</protein>
<dbReference type="InterPro" id="IPR016219">
    <property type="entry name" value="Phosphatid-EA_MeTrfase_fun"/>
</dbReference>
<evidence type="ECO:0000256" key="14">
    <source>
        <dbReference type="RuleBase" id="RU361122"/>
    </source>
</evidence>
<comment type="catalytic activity">
    <reaction evidence="13 14">
        <text>a 1,2-diacyl-sn-glycero-3-phosphoethanolamine + S-adenosyl-L-methionine = a 1,2-diacyl-sn-glycero-3-phospho-N-methylethanolamine + S-adenosyl-L-homocysteine + H(+)</text>
        <dbReference type="Rhea" id="RHEA:11164"/>
        <dbReference type="ChEBI" id="CHEBI:15378"/>
        <dbReference type="ChEBI" id="CHEBI:57856"/>
        <dbReference type="ChEBI" id="CHEBI:59789"/>
        <dbReference type="ChEBI" id="CHEBI:64573"/>
        <dbReference type="ChEBI" id="CHEBI:64612"/>
        <dbReference type="EC" id="2.1.1.17"/>
    </reaction>
</comment>
<proteinExistence type="inferred from homology"/>
<evidence type="ECO:0000256" key="5">
    <source>
        <dbReference type="ARBA" id="ARBA00022691"/>
    </source>
</evidence>
<dbReference type="PANTHER" id="PTHR32138:SF0">
    <property type="entry name" value="PHOSPHATIDYLETHANOLAMINE N-METHYLTRANSFERASE"/>
    <property type="match status" value="1"/>
</dbReference>
<keyword evidence="6 13" id="KW-0812">Transmembrane</keyword>
<comment type="subcellular location">
    <subcellularLocation>
        <location evidence="1">Endomembrane system</location>
        <topology evidence="1">Multi-pass membrane protein</topology>
    </subcellularLocation>
    <subcellularLocation>
        <location evidence="13 14">Endoplasmic reticulum membrane</location>
        <topology evidence="13 14">Multi-pass membrane protein</topology>
    </subcellularLocation>
</comment>
<feature type="compositionally biased region" description="Acidic residues" evidence="15">
    <location>
        <begin position="355"/>
        <end position="364"/>
    </location>
</feature>
<keyword evidence="3 13" id="KW-0489">Methyltransferase</keyword>
<keyword evidence="9 13" id="KW-0443">Lipid metabolism</keyword>
<feature type="transmembrane region" description="Helical" evidence="13 14">
    <location>
        <begin position="92"/>
        <end position="114"/>
    </location>
</feature>
<dbReference type="EC" id="2.1.1.17" evidence="13 14"/>
<keyword evidence="12 13" id="KW-1208">Phospholipid metabolism</keyword>
<keyword evidence="17" id="KW-1185">Reference proteome</keyword>
<keyword evidence="11 13" id="KW-0594">Phospholipid biosynthesis</keyword>
<dbReference type="Proteomes" id="UP000054477">
    <property type="component" value="Unassembled WGS sequence"/>
</dbReference>
<comment type="pathway">
    <text evidence="13 14">Phospholipid metabolism; phosphatidylcholine biosynthesis.</text>
</comment>
<dbReference type="InterPro" id="IPR007318">
    <property type="entry name" value="Phopholipid_MeTrfase"/>
</dbReference>
<dbReference type="GO" id="GO:0032259">
    <property type="term" value="P:methylation"/>
    <property type="evidence" value="ECO:0007669"/>
    <property type="project" value="UniProtKB-KW"/>
</dbReference>
<evidence type="ECO:0000256" key="9">
    <source>
        <dbReference type="ARBA" id="ARBA00023098"/>
    </source>
</evidence>
<dbReference type="PROSITE" id="PS51598">
    <property type="entry name" value="SAM_CHO2"/>
    <property type="match status" value="1"/>
</dbReference>
<comment type="similarity">
    <text evidence="13 14">Belongs to the class VI-like SAM-binding methyltransferase superfamily. CHO2 family.</text>
</comment>
<keyword evidence="2 13" id="KW-0444">Lipid biosynthesis</keyword>
<evidence type="ECO:0000256" key="15">
    <source>
        <dbReference type="SAM" id="MobiDB-lite"/>
    </source>
</evidence>
<reference evidence="17" key="2">
    <citation type="submission" date="2015-01" db="EMBL/GenBank/DDBJ databases">
        <title>Evolutionary Origins and Diversification of the Mycorrhizal Mutualists.</title>
        <authorList>
            <consortium name="DOE Joint Genome Institute"/>
            <consortium name="Mycorrhizal Genomics Consortium"/>
            <person name="Kohler A."/>
            <person name="Kuo A."/>
            <person name="Nagy L.G."/>
            <person name="Floudas D."/>
            <person name="Copeland A."/>
            <person name="Barry K.W."/>
            <person name="Cichocki N."/>
            <person name="Veneault-Fourrey C."/>
            <person name="LaButti K."/>
            <person name="Lindquist E.A."/>
            <person name="Lipzen A."/>
            <person name="Lundell T."/>
            <person name="Morin E."/>
            <person name="Murat C."/>
            <person name="Riley R."/>
            <person name="Ohm R."/>
            <person name="Sun H."/>
            <person name="Tunlid A."/>
            <person name="Henrissat B."/>
            <person name="Grigoriev I.V."/>
            <person name="Hibbett D.S."/>
            <person name="Martin F."/>
        </authorList>
    </citation>
    <scope>NUCLEOTIDE SEQUENCE [LARGE SCALE GENOMIC DNA]</scope>
    <source>
        <strain evidence="17">LaAM-08-1</strain>
    </source>
</reference>
<evidence type="ECO:0000256" key="3">
    <source>
        <dbReference type="ARBA" id="ARBA00022603"/>
    </source>
</evidence>
<evidence type="ECO:0000313" key="16">
    <source>
        <dbReference type="EMBL" id="KIK07089.1"/>
    </source>
</evidence>
<evidence type="ECO:0000256" key="6">
    <source>
        <dbReference type="ARBA" id="ARBA00022692"/>
    </source>
</evidence>
<evidence type="ECO:0000256" key="8">
    <source>
        <dbReference type="ARBA" id="ARBA00022989"/>
    </source>
</evidence>
<gene>
    <name evidence="16" type="ORF">K443DRAFT_673663</name>
</gene>
<dbReference type="Gene3D" id="2.60.40.2840">
    <property type="match status" value="1"/>
</dbReference>
<feature type="compositionally biased region" description="Low complexity" evidence="15">
    <location>
        <begin position="320"/>
        <end position="337"/>
    </location>
</feature>
<dbReference type="OrthoDB" id="4583at2759"/>
<feature type="region of interest" description="Disordered" evidence="15">
    <location>
        <begin position="1"/>
        <end position="32"/>
    </location>
</feature>
<comment type="caution">
    <text evidence="13 14">Lacks conserved residue(s) required for the propagation of feature annotation.</text>
</comment>
<dbReference type="GO" id="GO:0005789">
    <property type="term" value="C:endoplasmic reticulum membrane"/>
    <property type="evidence" value="ECO:0007669"/>
    <property type="project" value="UniProtKB-SubCell"/>
</dbReference>
<dbReference type="EMBL" id="KN838549">
    <property type="protein sequence ID" value="KIK07089.1"/>
    <property type="molecule type" value="Genomic_DNA"/>
</dbReference>
<feature type="transmembrane region" description="Helical" evidence="13 14">
    <location>
        <begin position="568"/>
        <end position="589"/>
    </location>
</feature>
<feature type="transmembrane region" description="Helical" evidence="13 14">
    <location>
        <begin position="268"/>
        <end position="298"/>
    </location>
</feature>
<feature type="region of interest" description="Disordered" evidence="15">
    <location>
        <begin position="316"/>
        <end position="337"/>
    </location>
</feature>
<dbReference type="PANTHER" id="PTHR32138">
    <property type="entry name" value="PHOSPHATIDYLETHANOLAMINE N-METHYLTRANSFERASE"/>
    <property type="match status" value="1"/>
</dbReference>
<evidence type="ECO:0000256" key="2">
    <source>
        <dbReference type="ARBA" id="ARBA00022516"/>
    </source>
</evidence>
<accession>A0A0C9XZK3</accession>
<dbReference type="UniPathway" id="UPA00753"/>
<evidence type="ECO:0000256" key="1">
    <source>
        <dbReference type="ARBA" id="ARBA00004127"/>
    </source>
</evidence>
<sequence>MSSSQSFLRQRKPQANDETENELQNTPETTKQEVVWGKTPDGEVFRVPTTHDVITTLFNPRYKKSHLDLLNLTLLGFQLVLFFILSRRASQIFFLFYFAFWRGAYDAGLGWVLTKQSRKKWVVREVQRLGWLDEKRHPAVRNWIRKQLADKMGKDYSFDELPLEYNTWLLFRQAVDVILVNDFLSYCMFAFSCFRVPEGLSIVVHIMRWLGGFLLIAFNLWVKTEAHNVVKDYGWYWGDVFFQRGNLVFDGVFELAPHPMYSVGYAGYYGLSLIAGSYAVLFVSLAAHAAQFAFLVFFENPHIKRMYGKPKAIAKRTPLSPSTMRSSTASSSSPSAIATPAELELATPAATEGDTATETDLETEVEEEIIPATAKANSTNGKSATPFTKMSRHVSQLSNASSNGDTEMGPNTRNTAPYYKKISKHVSKSSNASSNGDIEMDPNARRTIGFPRKSTTSQHDLLNKYFRRDVVVLRNLDLLRSTDAMLVLIIAYALLISFLPTLSPRTMLVLHFLHALTWCMIHYVGLGLILQAQSKTKFLVRHFIKNYHYPQNDGGGGAIIEAFTNWKAIYNLSMCMTYVSCVGVVWKSYSLPHDWTVGNELLRHTLGALLVGLHVWASMESFEVLGVFGWFFGDFFMEEFPAHLEYTGIYRYLNNPEAMGGAAWFGLALISGSKLVLSLAVIRHLANWWFLSSVENPHMRKLYGDSLRKDAGFVKVIKNVASKNVRILESRAGKHAPELKRVAIEVKGTFEKVFEETADAVEDFLAKSGPRISEVVQETKVLLRQSRERLVITRVSNDISAYDSSKYHVSISPSPLTGERTFHLGEPITIKWQAPLKHSRKDWIGLYRVGANKLSTVTKTSSMGMWLPVHDEEWDGDVPLNLKRVPSKHLDSENGIVTFKGNTLPWLVGHYEVRYHHDGKYNVMSMDGPLEIFVDKPSEMTFSSVRESLMHIVPLCLDSDPSLIPLSCKASPTLSPTKLDELPPDGLADLEIELEGRDPDDFSFWSEHQAKRICSSIKQVFNVDYAPEVVVADANLTALAKRILVSKEILSTRLDT</sequence>
<dbReference type="AlphaFoldDB" id="A0A0C9XZK3"/>
<evidence type="ECO:0000256" key="4">
    <source>
        <dbReference type="ARBA" id="ARBA00022679"/>
    </source>
</evidence>
<dbReference type="STRING" id="1095629.A0A0C9XZK3"/>
<feature type="region of interest" description="Disordered" evidence="15">
    <location>
        <begin position="345"/>
        <end position="364"/>
    </location>
</feature>
<keyword evidence="8 13" id="KW-1133">Transmembrane helix</keyword>
<dbReference type="Pfam" id="PF04191">
    <property type="entry name" value="PEMT"/>
    <property type="match status" value="2"/>
</dbReference>
<feature type="region of interest" description="Disordered" evidence="15">
    <location>
        <begin position="428"/>
        <end position="451"/>
    </location>
</feature>
<dbReference type="HOGENOM" id="CLU_005987_0_1_1"/>
<dbReference type="HAMAP" id="MF_03217">
    <property type="entry name" value="PEMT"/>
    <property type="match status" value="1"/>
</dbReference>
<organism evidence="16 17">
    <name type="scientific">Laccaria amethystina LaAM-08-1</name>
    <dbReference type="NCBI Taxonomy" id="1095629"/>
    <lineage>
        <taxon>Eukaryota</taxon>
        <taxon>Fungi</taxon>
        <taxon>Dikarya</taxon>
        <taxon>Basidiomycota</taxon>
        <taxon>Agaricomycotina</taxon>
        <taxon>Agaricomycetes</taxon>
        <taxon>Agaricomycetidae</taxon>
        <taxon>Agaricales</taxon>
        <taxon>Agaricineae</taxon>
        <taxon>Hydnangiaceae</taxon>
        <taxon>Laccaria</taxon>
    </lineage>
</organism>
<dbReference type="GO" id="GO:0006656">
    <property type="term" value="P:phosphatidylcholine biosynthetic process"/>
    <property type="evidence" value="ECO:0007669"/>
    <property type="project" value="UniProtKB-UniRule"/>
</dbReference>
<feature type="transmembrane region" description="Helical" evidence="13 14">
    <location>
        <begin position="662"/>
        <end position="682"/>
    </location>
</feature>
<feature type="transmembrane region" description="Helical" evidence="13 14">
    <location>
        <begin position="508"/>
        <end position="530"/>
    </location>
</feature>
<reference evidence="16 17" key="1">
    <citation type="submission" date="2014-04" db="EMBL/GenBank/DDBJ databases">
        <authorList>
            <consortium name="DOE Joint Genome Institute"/>
            <person name="Kuo A."/>
            <person name="Kohler A."/>
            <person name="Nagy L.G."/>
            <person name="Floudas D."/>
            <person name="Copeland A."/>
            <person name="Barry K.W."/>
            <person name="Cichocki N."/>
            <person name="Veneault-Fourrey C."/>
            <person name="LaButti K."/>
            <person name="Lindquist E.A."/>
            <person name="Lipzen A."/>
            <person name="Lundell T."/>
            <person name="Morin E."/>
            <person name="Murat C."/>
            <person name="Sun H."/>
            <person name="Tunlid A."/>
            <person name="Henrissat B."/>
            <person name="Grigoriev I.V."/>
            <person name="Hibbett D.S."/>
            <person name="Martin F."/>
            <person name="Nordberg H.P."/>
            <person name="Cantor M.N."/>
            <person name="Hua S.X."/>
        </authorList>
    </citation>
    <scope>NUCLEOTIDE SEQUENCE [LARGE SCALE GENOMIC DNA]</scope>
    <source>
        <strain evidence="16 17">LaAM-08-1</strain>
    </source>
</reference>
<feature type="transmembrane region" description="Helical" evidence="13 14">
    <location>
        <begin position="202"/>
        <end position="222"/>
    </location>
</feature>
<evidence type="ECO:0000256" key="12">
    <source>
        <dbReference type="ARBA" id="ARBA00023264"/>
    </source>
</evidence>
<feature type="transmembrane region" description="Helical" evidence="13 14">
    <location>
        <begin position="484"/>
        <end position="502"/>
    </location>
</feature>